<proteinExistence type="predicted"/>
<dbReference type="InterPro" id="IPR041311">
    <property type="entry name" value="LPD29"/>
</dbReference>
<evidence type="ECO:0000259" key="2">
    <source>
        <dbReference type="Pfam" id="PF18850"/>
    </source>
</evidence>
<dbReference type="Proteomes" id="UP000566995">
    <property type="component" value="Unassembled WGS sequence"/>
</dbReference>
<dbReference type="RefSeq" id="WP_184585769.1">
    <property type="nucleotide sequence ID" value="NZ_JACHLI010000001.1"/>
</dbReference>
<organism evidence="3 4">
    <name type="scientific">Pseudomonas nitroreducens</name>
    <dbReference type="NCBI Taxonomy" id="46680"/>
    <lineage>
        <taxon>Bacteria</taxon>
        <taxon>Pseudomonadati</taxon>
        <taxon>Pseudomonadota</taxon>
        <taxon>Gammaproteobacteria</taxon>
        <taxon>Pseudomonadales</taxon>
        <taxon>Pseudomonadaceae</taxon>
        <taxon>Pseudomonas</taxon>
    </lineage>
</organism>
<feature type="domain" description="Large polyvalent protein associated" evidence="1">
    <location>
        <begin position="137"/>
        <end position="220"/>
    </location>
</feature>
<accession>A0A7W7KEU9</accession>
<gene>
    <name evidence="3" type="ORF">HNP46_000320</name>
</gene>
<comment type="caution">
    <text evidence="3">The sequence shown here is derived from an EMBL/GenBank/DDBJ whole genome shotgun (WGS) entry which is preliminary data.</text>
</comment>
<evidence type="ECO:0000313" key="3">
    <source>
        <dbReference type="EMBL" id="MBB4861509.1"/>
    </source>
</evidence>
<evidence type="ECO:0000313" key="4">
    <source>
        <dbReference type="Proteomes" id="UP000566995"/>
    </source>
</evidence>
<sequence>MSTTPAPVVIGTRVYSGLYNRGPGVVYGIKGEQKPDSIRSIFGGVGAMGGNADFSIVFECGSLSIVPECILHGVQWSIEAGVADQAEIDRLLVNAKAVQAARVEASLAAKFAEAKAIEQLKSDKDFKHLIQVANDPKAATKNLRIELRRAYPGIKFSVRSSSGSTTIRWTDGPTGDEVNALVGRYEIGRFDGMQDLATTEETPFSKVFGGIKYLFTSRMHSDALVERGISAVFEEYAGNLRDVARPCAEDYNQGRLHYQEIPLLGDSLGTHVSRAIAKISTTH</sequence>
<dbReference type="Pfam" id="PF18850">
    <property type="entry name" value="LPD30"/>
    <property type="match status" value="1"/>
</dbReference>
<evidence type="ECO:0000259" key="1">
    <source>
        <dbReference type="Pfam" id="PF18847"/>
    </source>
</evidence>
<dbReference type="AlphaFoldDB" id="A0A7W7KEU9"/>
<dbReference type="Pfam" id="PF18847">
    <property type="entry name" value="LPD29"/>
    <property type="match status" value="1"/>
</dbReference>
<reference evidence="3 4" key="1">
    <citation type="submission" date="2020-08" db="EMBL/GenBank/DDBJ databases">
        <title>Functional genomics of gut bacteria from endangered species of beetles.</title>
        <authorList>
            <person name="Carlos-Shanley C."/>
        </authorList>
    </citation>
    <scope>NUCLEOTIDE SEQUENCE [LARGE SCALE GENOMIC DNA]</scope>
    <source>
        <strain evidence="3 4">S00179</strain>
    </source>
</reference>
<dbReference type="InterPro" id="IPR040631">
    <property type="entry name" value="LPD30"/>
</dbReference>
<evidence type="ECO:0008006" key="5">
    <source>
        <dbReference type="Google" id="ProtNLM"/>
    </source>
</evidence>
<feature type="domain" description="Large polyvalent protein associated" evidence="2">
    <location>
        <begin position="8"/>
        <end position="120"/>
    </location>
</feature>
<name>A0A7W7KEU9_PSENT</name>
<dbReference type="EMBL" id="JACHLI010000001">
    <property type="protein sequence ID" value="MBB4861509.1"/>
    <property type="molecule type" value="Genomic_DNA"/>
</dbReference>
<protein>
    <recommendedName>
        <fullName evidence="5">Large polyvalent protein associated domain-containing protein</fullName>
    </recommendedName>
</protein>